<organism evidence="1 2">
    <name type="scientific">Protopolystoma xenopodis</name>
    <dbReference type="NCBI Taxonomy" id="117903"/>
    <lineage>
        <taxon>Eukaryota</taxon>
        <taxon>Metazoa</taxon>
        <taxon>Spiralia</taxon>
        <taxon>Lophotrochozoa</taxon>
        <taxon>Platyhelminthes</taxon>
        <taxon>Monogenea</taxon>
        <taxon>Polyopisthocotylea</taxon>
        <taxon>Polystomatidea</taxon>
        <taxon>Polystomatidae</taxon>
        <taxon>Protopolystoma</taxon>
    </lineage>
</organism>
<evidence type="ECO:0000313" key="2">
    <source>
        <dbReference type="Proteomes" id="UP000784294"/>
    </source>
</evidence>
<accession>A0A3S5AT66</accession>
<gene>
    <name evidence="1" type="ORF">PXEA_LOCUS30630</name>
</gene>
<keyword evidence="2" id="KW-1185">Reference proteome</keyword>
<dbReference type="AlphaFoldDB" id="A0A3S5AT66"/>
<comment type="caution">
    <text evidence="1">The sequence shown here is derived from an EMBL/GenBank/DDBJ whole genome shotgun (WGS) entry which is preliminary data.</text>
</comment>
<reference evidence="1" key="1">
    <citation type="submission" date="2018-11" db="EMBL/GenBank/DDBJ databases">
        <authorList>
            <consortium name="Pathogen Informatics"/>
        </authorList>
    </citation>
    <scope>NUCLEOTIDE SEQUENCE</scope>
</reference>
<dbReference type="EMBL" id="CAAALY010254266">
    <property type="protein sequence ID" value="VEL37190.1"/>
    <property type="molecule type" value="Genomic_DNA"/>
</dbReference>
<name>A0A3S5AT66_9PLAT</name>
<protein>
    <submittedName>
        <fullName evidence="1">Uncharacterized protein</fullName>
    </submittedName>
</protein>
<dbReference type="Proteomes" id="UP000784294">
    <property type="component" value="Unassembled WGS sequence"/>
</dbReference>
<evidence type="ECO:0000313" key="1">
    <source>
        <dbReference type="EMBL" id="VEL37190.1"/>
    </source>
</evidence>
<sequence>MPRHQASPISPVLVSESEIQSEHSPTVLPFSPLRFLDPPRIPAPFGNAETRMNSCVQMATTVDDLPAFTSPCNDIGYTDGSLDTTLCISTYWARQMMHSYTVCVPHESVWSLLVHVLVSIIGAGWTVELADSDEPEGKENMTSKDEGDLVFNFDDHSRIRLLPPLT</sequence>
<proteinExistence type="predicted"/>